<dbReference type="Gene3D" id="1.10.510.10">
    <property type="entry name" value="Transferase(Phosphotransferase) domain 1"/>
    <property type="match status" value="1"/>
</dbReference>
<dbReference type="PROSITE" id="PS50011">
    <property type="entry name" value="PROTEIN_KINASE_DOM"/>
    <property type="match status" value="1"/>
</dbReference>
<dbReference type="AlphaFoldDB" id="A0A2Z6RD24"/>
<feature type="domain" description="Protein kinase" evidence="5">
    <location>
        <begin position="28"/>
        <end position="291"/>
    </location>
</feature>
<protein>
    <recommendedName>
        <fullName evidence="5">Protein kinase domain-containing protein</fullName>
    </recommendedName>
</protein>
<sequence>MIFGKSENTILDKFIEEKTLKWIPYKQFKNVEYLDKGGFSIIYKAIWLKISGEKEVVALKCLNNLNENLNGFLNEWDYHEKCLESARIINLYGFTKNPDTLNYMVVMDYANKGNLRGNLTKIIENNWNQRLIMLYEILSGLEEIHNQNLIHCDFHDGNILNHENEKNKNDKNKVFISDLGLCKAANFLKEHDIYGVIPFMAPEVLRGKPYTPASDVYSFSMIMWEFTSGIPPFNNRVHNLQLCLSICKGERPDIVENTPQCYVDLMKKCWNEDPLKRPSTKGIVEIIDSWIFRPYDKNFKAISNDKINEELKSNIMEFINAPIRNKNLITETHPQACYTSRLLNFTSKKVNEILESECLDCIVDDKI</sequence>
<dbReference type="InterPro" id="IPR011009">
    <property type="entry name" value="Kinase-like_dom_sf"/>
</dbReference>
<dbReference type="GO" id="GO:0005524">
    <property type="term" value="F:ATP binding"/>
    <property type="evidence" value="ECO:0007669"/>
    <property type="project" value="UniProtKB-KW"/>
</dbReference>
<dbReference type="GO" id="GO:0004674">
    <property type="term" value="F:protein serine/threonine kinase activity"/>
    <property type="evidence" value="ECO:0007669"/>
    <property type="project" value="TreeGrafter"/>
</dbReference>
<keyword evidence="3" id="KW-0418">Kinase</keyword>
<dbReference type="PANTHER" id="PTHR44329:SF288">
    <property type="entry name" value="MITOGEN-ACTIVATED PROTEIN KINASE KINASE KINASE 20"/>
    <property type="match status" value="1"/>
</dbReference>
<evidence type="ECO:0000256" key="2">
    <source>
        <dbReference type="ARBA" id="ARBA00022741"/>
    </source>
</evidence>
<comment type="caution">
    <text evidence="6">The sequence shown here is derived from an EMBL/GenBank/DDBJ whole genome shotgun (WGS) entry which is preliminary data.</text>
</comment>
<dbReference type="InterPro" id="IPR051681">
    <property type="entry name" value="Ser/Thr_Kinases-Pseudokinases"/>
</dbReference>
<keyword evidence="2" id="KW-0547">Nucleotide-binding</keyword>
<dbReference type="InterPro" id="IPR000719">
    <property type="entry name" value="Prot_kinase_dom"/>
</dbReference>
<dbReference type="PANTHER" id="PTHR44329">
    <property type="entry name" value="SERINE/THREONINE-PROTEIN KINASE TNNI3K-RELATED"/>
    <property type="match status" value="1"/>
</dbReference>
<evidence type="ECO:0000313" key="6">
    <source>
        <dbReference type="EMBL" id="GBC00446.1"/>
    </source>
</evidence>
<dbReference type="Proteomes" id="UP000247702">
    <property type="component" value="Unassembled WGS sequence"/>
</dbReference>
<keyword evidence="1" id="KW-0808">Transferase</keyword>
<evidence type="ECO:0000313" key="7">
    <source>
        <dbReference type="Proteomes" id="UP000247702"/>
    </source>
</evidence>
<dbReference type="EMBL" id="BEXD01003179">
    <property type="protein sequence ID" value="GBC00446.1"/>
    <property type="molecule type" value="Genomic_DNA"/>
</dbReference>
<accession>A0A2Z6RD24</accession>
<keyword evidence="7" id="KW-1185">Reference proteome</keyword>
<evidence type="ECO:0000256" key="4">
    <source>
        <dbReference type="ARBA" id="ARBA00022840"/>
    </source>
</evidence>
<keyword evidence="4" id="KW-0067">ATP-binding</keyword>
<evidence type="ECO:0000256" key="1">
    <source>
        <dbReference type="ARBA" id="ARBA00022679"/>
    </source>
</evidence>
<dbReference type="Pfam" id="PF07714">
    <property type="entry name" value="PK_Tyr_Ser-Thr"/>
    <property type="match status" value="1"/>
</dbReference>
<dbReference type="InterPro" id="IPR001245">
    <property type="entry name" value="Ser-Thr/Tyr_kinase_cat_dom"/>
</dbReference>
<name>A0A2Z6RD24_9GLOM</name>
<evidence type="ECO:0000259" key="5">
    <source>
        <dbReference type="PROSITE" id="PS50011"/>
    </source>
</evidence>
<proteinExistence type="predicted"/>
<organism evidence="6 7">
    <name type="scientific">Rhizophagus clarus</name>
    <dbReference type="NCBI Taxonomy" id="94130"/>
    <lineage>
        <taxon>Eukaryota</taxon>
        <taxon>Fungi</taxon>
        <taxon>Fungi incertae sedis</taxon>
        <taxon>Mucoromycota</taxon>
        <taxon>Glomeromycotina</taxon>
        <taxon>Glomeromycetes</taxon>
        <taxon>Glomerales</taxon>
        <taxon>Glomeraceae</taxon>
        <taxon>Rhizophagus</taxon>
    </lineage>
</organism>
<evidence type="ECO:0000256" key="3">
    <source>
        <dbReference type="ARBA" id="ARBA00022777"/>
    </source>
</evidence>
<reference evidence="6 7" key="1">
    <citation type="submission" date="2017-11" db="EMBL/GenBank/DDBJ databases">
        <title>The genome of Rhizophagus clarus HR1 reveals common genetic basis of auxotrophy among arbuscular mycorrhizal fungi.</title>
        <authorList>
            <person name="Kobayashi Y."/>
        </authorList>
    </citation>
    <scope>NUCLEOTIDE SEQUENCE [LARGE SCALE GENOMIC DNA]</scope>
    <source>
        <strain evidence="6 7">HR1</strain>
    </source>
</reference>
<gene>
    <name evidence="6" type="ORF">RclHR1_03860011</name>
</gene>
<dbReference type="SUPFAM" id="SSF56112">
    <property type="entry name" value="Protein kinase-like (PK-like)"/>
    <property type="match status" value="1"/>
</dbReference>